<dbReference type="EMBL" id="JAVYJV010000020">
    <property type="protein sequence ID" value="KAK4344001.1"/>
    <property type="molecule type" value="Genomic_DNA"/>
</dbReference>
<dbReference type="Proteomes" id="UP001291623">
    <property type="component" value="Unassembled WGS sequence"/>
</dbReference>
<proteinExistence type="predicted"/>
<evidence type="ECO:0000313" key="2">
    <source>
        <dbReference type="Proteomes" id="UP001291623"/>
    </source>
</evidence>
<name>A0AAE1R306_9SOLA</name>
<organism evidence="1 2">
    <name type="scientific">Anisodus tanguticus</name>
    <dbReference type="NCBI Taxonomy" id="243964"/>
    <lineage>
        <taxon>Eukaryota</taxon>
        <taxon>Viridiplantae</taxon>
        <taxon>Streptophyta</taxon>
        <taxon>Embryophyta</taxon>
        <taxon>Tracheophyta</taxon>
        <taxon>Spermatophyta</taxon>
        <taxon>Magnoliopsida</taxon>
        <taxon>eudicotyledons</taxon>
        <taxon>Gunneridae</taxon>
        <taxon>Pentapetalae</taxon>
        <taxon>asterids</taxon>
        <taxon>lamiids</taxon>
        <taxon>Solanales</taxon>
        <taxon>Solanaceae</taxon>
        <taxon>Solanoideae</taxon>
        <taxon>Hyoscyameae</taxon>
        <taxon>Anisodus</taxon>
    </lineage>
</organism>
<comment type="caution">
    <text evidence="1">The sequence shown here is derived from an EMBL/GenBank/DDBJ whole genome shotgun (WGS) entry which is preliminary data.</text>
</comment>
<reference evidence="1" key="1">
    <citation type="submission" date="2023-12" db="EMBL/GenBank/DDBJ databases">
        <title>Genome assembly of Anisodus tanguticus.</title>
        <authorList>
            <person name="Wang Y.-J."/>
        </authorList>
    </citation>
    <scope>NUCLEOTIDE SEQUENCE</scope>
    <source>
        <strain evidence="1">KB-2021</strain>
        <tissue evidence="1">Leaf</tissue>
    </source>
</reference>
<gene>
    <name evidence="1" type="ORF">RND71_037095</name>
</gene>
<evidence type="ECO:0000313" key="1">
    <source>
        <dbReference type="EMBL" id="KAK4344001.1"/>
    </source>
</evidence>
<keyword evidence="2" id="KW-1185">Reference proteome</keyword>
<protein>
    <submittedName>
        <fullName evidence="1">Uncharacterized protein</fullName>
    </submittedName>
</protein>
<accession>A0AAE1R306</accession>
<sequence length="385" mass="42977">MGDIFHSSTTFNYRLNNISNLVMTLQGQINNLRYSSMEMKHRCADLRILLQSELEIEKSEELLLEVSDNSKMCIVEDFSDETAALVFDEIPHCLSNVFAAPQVGQKPDILEFEHSTVAAILTIESADMLYAIIISFELKSSLDENETDGVFMRANLDSQPFMIVTGDTKSEIERHEALSIASIYAHLEKSGVASSLFDEIPDNSGAYRYSLIPKKVVAQHMLLQLPFDPGSAGGLVFGNVALVFDNSLQFLIWTNEFGENPMVPIAGQMFDKMSQPCDCSKDTVFVENPQGDAVDMLYQFNFARSAGIAVIDSYFITPIFEGVTLVFDSSLHWCLSFNAFHAIPTMEFGESCCGYCLTVLLSMQWSLPMLFICLSLYSEIKALPH</sequence>
<dbReference type="AlphaFoldDB" id="A0AAE1R306"/>